<evidence type="ECO:0000256" key="8">
    <source>
        <dbReference type="ARBA" id="ARBA00022837"/>
    </source>
</evidence>
<evidence type="ECO:0000256" key="5">
    <source>
        <dbReference type="ARBA" id="ARBA00012272"/>
    </source>
</evidence>
<evidence type="ECO:0000256" key="10">
    <source>
        <dbReference type="RuleBase" id="RU367009"/>
    </source>
</evidence>
<dbReference type="RefSeq" id="WP_307040602.1">
    <property type="nucleotide sequence ID" value="NZ_JAUSYA010000001.1"/>
</dbReference>
<comment type="catalytic activity">
    <reaction evidence="1 10">
        <text>Eliminative cleavage of (1-&gt;4)-alpha-D-galacturonan to give oligosaccharides with 4-deoxy-alpha-D-galact-4-enuronosyl groups at their non-reducing ends.</text>
        <dbReference type="EC" id="4.2.2.2"/>
    </reaction>
</comment>
<dbReference type="EC" id="4.2.2.2" evidence="5 10"/>
<comment type="cofactor">
    <cofactor evidence="2 10">
        <name>Ca(2+)</name>
        <dbReference type="ChEBI" id="CHEBI:29108"/>
    </cofactor>
</comment>
<comment type="subcellular location">
    <subcellularLocation>
        <location evidence="3 10">Secreted</location>
    </subcellularLocation>
</comment>
<sequence>MTSPVTPAPLRARGRALTGGLAAIGLTIGMIMTSGALTPAAAATWPTPTSSKPVTATISVSGTKDYGMQRLYGSGDLGSGGQNEDQDPILELKPGAVLKNVIIGAPAADGIHCLGSCTLQNVWWEDVGEDAATFLGSSSSNVYTVSGGGAKEASDKVFQFNGGGTLNVSNFAVKNFGTFVRSCGNCKSGQYKRTINLNTIEATYKGNKLVGINTNYGDSATLRKITIVGDSSKKITPCQKYIGNNTGKEPTTNGSNADGTYCKYSSSDITYR</sequence>
<evidence type="ECO:0000256" key="4">
    <source>
        <dbReference type="ARBA" id="ARBA00006463"/>
    </source>
</evidence>
<keyword evidence="7" id="KW-0732">Signal</keyword>
<dbReference type="PANTHER" id="PTHR33407">
    <property type="entry name" value="PECTATE LYASE F-RELATED"/>
    <property type="match status" value="1"/>
</dbReference>
<keyword evidence="9 10" id="KW-0456">Lyase</keyword>
<evidence type="ECO:0000313" key="11">
    <source>
        <dbReference type="EMBL" id="MDQ0682160.1"/>
    </source>
</evidence>
<dbReference type="InterPro" id="IPR011050">
    <property type="entry name" value="Pectin_lyase_fold/virulence"/>
</dbReference>
<proteinExistence type="inferred from homology"/>
<dbReference type="SUPFAM" id="SSF51126">
    <property type="entry name" value="Pectin lyase-like"/>
    <property type="match status" value="1"/>
</dbReference>
<keyword evidence="8 10" id="KW-0106">Calcium</keyword>
<keyword evidence="12" id="KW-1185">Reference proteome</keyword>
<dbReference type="PANTHER" id="PTHR33407:SF9">
    <property type="entry name" value="PECTATE LYASE F-RELATED"/>
    <property type="match status" value="1"/>
</dbReference>
<gene>
    <name evidence="11" type="ORF">QFZ56_001123</name>
</gene>
<dbReference type="InterPro" id="IPR012334">
    <property type="entry name" value="Pectin_lyas_fold"/>
</dbReference>
<comment type="caution">
    <text evidence="11">The sequence shown here is derived from an EMBL/GenBank/DDBJ whole genome shotgun (WGS) entry which is preliminary data.</text>
</comment>
<evidence type="ECO:0000256" key="1">
    <source>
        <dbReference type="ARBA" id="ARBA00000695"/>
    </source>
</evidence>
<dbReference type="Pfam" id="PF03211">
    <property type="entry name" value="Pectate_lyase"/>
    <property type="match status" value="1"/>
</dbReference>
<organism evidence="11 12">
    <name type="scientific">Streptomyces achromogenes</name>
    <dbReference type="NCBI Taxonomy" id="67255"/>
    <lineage>
        <taxon>Bacteria</taxon>
        <taxon>Bacillati</taxon>
        <taxon>Actinomycetota</taxon>
        <taxon>Actinomycetes</taxon>
        <taxon>Kitasatosporales</taxon>
        <taxon>Streptomycetaceae</taxon>
        <taxon>Streptomyces</taxon>
    </lineage>
</organism>
<evidence type="ECO:0000256" key="6">
    <source>
        <dbReference type="ARBA" id="ARBA00022525"/>
    </source>
</evidence>
<dbReference type="Proteomes" id="UP001243364">
    <property type="component" value="Unassembled WGS sequence"/>
</dbReference>
<comment type="similarity">
    <text evidence="4 10">Belongs to the polysaccharide lyase 3 family.</text>
</comment>
<keyword evidence="6 10" id="KW-0964">Secreted</keyword>
<comment type="function">
    <text evidence="10">Catalyzes the depolymerization of both polygalacturonate and pectins of methyl esterification degree from 22 to 89%, with an endo mode of action. In contrast to the majority of pectate lyases, displays high activity on highly methylated pectins.</text>
</comment>
<dbReference type="Gene3D" id="2.160.20.10">
    <property type="entry name" value="Single-stranded right-handed beta-helix, Pectin lyase-like"/>
    <property type="match status" value="1"/>
</dbReference>
<name>A0ABU0PUU3_STRAH</name>
<dbReference type="InterPro" id="IPR004898">
    <property type="entry name" value="Pectate_lyase_PlyH/PlyE-like"/>
</dbReference>
<evidence type="ECO:0000256" key="9">
    <source>
        <dbReference type="ARBA" id="ARBA00023239"/>
    </source>
</evidence>
<evidence type="ECO:0000256" key="3">
    <source>
        <dbReference type="ARBA" id="ARBA00004613"/>
    </source>
</evidence>
<protein>
    <recommendedName>
        <fullName evidence="5 10">Pectate lyase</fullName>
        <ecNumber evidence="5 10">4.2.2.2</ecNumber>
    </recommendedName>
</protein>
<evidence type="ECO:0000256" key="7">
    <source>
        <dbReference type="ARBA" id="ARBA00022729"/>
    </source>
</evidence>
<reference evidence="11 12" key="1">
    <citation type="submission" date="2023-07" db="EMBL/GenBank/DDBJ databases">
        <title>Comparative genomics of wheat-associated soil bacteria to identify genetic determinants of phenazine resistance.</title>
        <authorList>
            <person name="Mouncey N."/>
        </authorList>
    </citation>
    <scope>NUCLEOTIDE SEQUENCE [LARGE SCALE GENOMIC DNA]</scope>
    <source>
        <strain evidence="11 12">W4I19-2</strain>
    </source>
</reference>
<dbReference type="EMBL" id="JAUSYA010000001">
    <property type="protein sequence ID" value="MDQ0682160.1"/>
    <property type="molecule type" value="Genomic_DNA"/>
</dbReference>
<evidence type="ECO:0000256" key="2">
    <source>
        <dbReference type="ARBA" id="ARBA00001913"/>
    </source>
</evidence>
<evidence type="ECO:0000313" key="12">
    <source>
        <dbReference type="Proteomes" id="UP001243364"/>
    </source>
</evidence>
<accession>A0ABU0PUU3</accession>